<dbReference type="OrthoDB" id="5365701at2759"/>
<feature type="binding site" evidence="4">
    <location>
        <position position="37"/>
    </location>
    <ligand>
        <name>a divalent metal cation</name>
        <dbReference type="ChEBI" id="CHEBI:60240"/>
    </ligand>
</feature>
<dbReference type="eggNOG" id="KOG1257">
    <property type="taxonomic scope" value="Eukaryota"/>
</dbReference>
<dbReference type="GO" id="GO:0005739">
    <property type="term" value="C:mitochondrion"/>
    <property type="evidence" value="ECO:0007669"/>
    <property type="project" value="TreeGrafter"/>
</dbReference>
<evidence type="ECO:0000313" key="7">
    <source>
        <dbReference type="Proteomes" id="UP000001996"/>
    </source>
</evidence>
<feature type="binding site" evidence="4">
    <location>
        <position position="60"/>
    </location>
    <ligand>
        <name>a divalent metal cation</name>
        <dbReference type="ChEBI" id="CHEBI:60240"/>
    </ligand>
</feature>
<dbReference type="InterPro" id="IPR037062">
    <property type="entry name" value="Malic_N_dom_sf"/>
</dbReference>
<dbReference type="STRING" id="379508.A5E582"/>
<dbReference type="KEGG" id="lel:PVL30_005504"/>
<sequence length="368" mass="40914">MGNRFPRVEGKEYYDFMDKVITAYKNRFPSSVLHFEDFNTDAASTLLHTYRDKLACFNDDIQGTGCVVVASIKAALKVSSRSFTDSKYLIYGAGSAGMGIATQIQLNLVTSGLSLEEARSKIYLMDRYGLITDTTEASPAQHDFAKPDLEWEGINKKSLVDVIAEIKPTVLIGCSTQPKSFNEQVVKEMYKYNKSPIVFPLSNPTRLHEAFPVDIMKWTDNNALIATGSPFEPVDGYVISENNNCFSFPGIVLGSVLARSTKITDEMISAAVECLSDMSPKLKNPKAGLLPDISEIQEVSANVATAVVLQSVREGTAKVEGEKVPNDGYVKVPRSFEKCLEWVKSQMWTPEYRPYVKVEYVPEIKSQY</sequence>
<dbReference type="OMA" id="AISYYCK"/>
<evidence type="ECO:0000256" key="3">
    <source>
        <dbReference type="PIRSR" id="PIRSR000106-2"/>
    </source>
</evidence>
<dbReference type="SUPFAM" id="SSF53223">
    <property type="entry name" value="Aminoacid dehydrogenase-like, N-terminal domain"/>
    <property type="match status" value="1"/>
</dbReference>
<dbReference type="Proteomes" id="UP000001996">
    <property type="component" value="Unassembled WGS sequence"/>
</dbReference>
<feature type="binding site" evidence="4">
    <location>
        <position position="36"/>
    </location>
    <ligand>
        <name>a divalent metal cation</name>
        <dbReference type="ChEBI" id="CHEBI:60240"/>
    </ligand>
</feature>
<name>A5E582_LODEL</name>
<dbReference type="SUPFAM" id="SSF51735">
    <property type="entry name" value="NAD(P)-binding Rossmann-fold domains"/>
    <property type="match status" value="1"/>
</dbReference>
<gene>
    <name evidence="6" type="ORF">LELG_04771</name>
</gene>
<feature type="domain" description="Malic enzyme NAD-binding" evidence="5">
    <location>
        <begin position="61"/>
        <end position="312"/>
    </location>
</feature>
<dbReference type="InParanoid" id="A5E582"/>
<dbReference type="InterPro" id="IPR046346">
    <property type="entry name" value="Aminoacid_DH-like_N_sf"/>
</dbReference>
<dbReference type="Pfam" id="PF00390">
    <property type="entry name" value="malic"/>
    <property type="match status" value="1"/>
</dbReference>
<dbReference type="GO" id="GO:0006108">
    <property type="term" value="P:malate metabolic process"/>
    <property type="evidence" value="ECO:0007669"/>
    <property type="project" value="TreeGrafter"/>
</dbReference>
<protein>
    <submittedName>
        <fullName evidence="6">NAD-dependent malic enzyme</fullName>
    </submittedName>
</protein>
<dbReference type="InterPro" id="IPR012301">
    <property type="entry name" value="Malic_N_dom"/>
</dbReference>
<evidence type="ECO:0000259" key="5">
    <source>
        <dbReference type="SMART" id="SM00919"/>
    </source>
</evidence>
<keyword evidence="7" id="KW-1185">Reference proteome</keyword>
<dbReference type="GO" id="GO:0005829">
    <property type="term" value="C:cytosol"/>
    <property type="evidence" value="ECO:0007669"/>
    <property type="project" value="TreeGrafter"/>
</dbReference>
<keyword evidence="4" id="KW-0479">Metal-binding</keyword>
<feature type="binding site" evidence="3">
    <location>
        <position position="243"/>
    </location>
    <ligand>
        <name>(S)-malate</name>
        <dbReference type="ChEBI" id="CHEBI:15589"/>
    </ligand>
</feature>
<dbReference type="CDD" id="cd05312">
    <property type="entry name" value="NAD_bind_1_malic_enz"/>
    <property type="match status" value="1"/>
</dbReference>
<dbReference type="Gene3D" id="3.40.50.10380">
    <property type="entry name" value="Malic enzyme, N-terminal domain"/>
    <property type="match status" value="1"/>
</dbReference>
<evidence type="ECO:0000256" key="1">
    <source>
        <dbReference type="ARBA" id="ARBA00008785"/>
    </source>
</evidence>
<dbReference type="VEuPathDB" id="FungiDB:LELG_04771"/>
<dbReference type="NCBIfam" id="NF010052">
    <property type="entry name" value="PRK13529.1"/>
    <property type="match status" value="1"/>
</dbReference>
<evidence type="ECO:0000313" key="6">
    <source>
        <dbReference type="EMBL" id="EDK46590.1"/>
    </source>
</evidence>
<dbReference type="EMBL" id="CH981530">
    <property type="protein sequence ID" value="EDK46590.1"/>
    <property type="molecule type" value="Genomic_DNA"/>
</dbReference>
<dbReference type="PANTHER" id="PTHR23406">
    <property type="entry name" value="MALIC ENZYME-RELATED"/>
    <property type="match status" value="1"/>
</dbReference>
<proteinExistence type="inferred from homology"/>
<dbReference type="InterPro" id="IPR036291">
    <property type="entry name" value="NAD(P)-bd_dom_sf"/>
</dbReference>
<accession>A5E582</accession>
<evidence type="ECO:0000256" key="4">
    <source>
        <dbReference type="PIRSR" id="PIRSR000106-3"/>
    </source>
</evidence>
<comment type="similarity">
    <text evidence="1">Belongs to the malic enzymes family.</text>
</comment>
<evidence type="ECO:0000256" key="2">
    <source>
        <dbReference type="ARBA" id="ARBA00023027"/>
    </source>
</evidence>
<feature type="binding site" evidence="3">
    <location>
        <position position="203"/>
    </location>
    <ligand>
        <name>(S)-malate</name>
        <dbReference type="ChEBI" id="CHEBI:15589"/>
    </ligand>
</feature>
<dbReference type="FunCoup" id="A5E582">
    <property type="interactions" value="869"/>
</dbReference>
<dbReference type="GeneID" id="5230910"/>
<dbReference type="PIRSF" id="PIRSF000106">
    <property type="entry name" value="ME"/>
    <property type="match status" value="1"/>
</dbReference>
<dbReference type="PRINTS" id="PR00072">
    <property type="entry name" value="MALOXRDTASE"/>
</dbReference>
<dbReference type="Pfam" id="PF03949">
    <property type="entry name" value="Malic_M"/>
    <property type="match status" value="1"/>
</dbReference>
<dbReference type="Gene3D" id="3.40.50.720">
    <property type="entry name" value="NAD(P)-binding Rossmann-like Domain"/>
    <property type="match status" value="1"/>
</dbReference>
<dbReference type="HOGENOM" id="CLU_011405_0_0_1"/>
<organism evidence="6 7">
    <name type="scientific">Lodderomyces elongisporus (strain ATCC 11503 / CBS 2605 / JCM 1781 / NBRC 1676 / NRRL YB-4239)</name>
    <name type="common">Yeast</name>
    <name type="synonym">Saccharomyces elongisporus</name>
    <dbReference type="NCBI Taxonomy" id="379508"/>
    <lineage>
        <taxon>Eukaryota</taxon>
        <taxon>Fungi</taxon>
        <taxon>Dikarya</taxon>
        <taxon>Ascomycota</taxon>
        <taxon>Saccharomycotina</taxon>
        <taxon>Pichiomycetes</taxon>
        <taxon>Debaryomycetaceae</taxon>
        <taxon>Candida/Lodderomyces clade</taxon>
        <taxon>Lodderomyces</taxon>
    </lineage>
</organism>
<reference evidence="6 7" key="1">
    <citation type="journal article" date="2009" name="Nature">
        <title>Evolution of pathogenicity and sexual reproduction in eight Candida genomes.</title>
        <authorList>
            <person name="Butler G."/>
            <person name="Rasmussen M.D."/>
            <person name="Lin M.F."/>
            <person name="Santos M.A."/>
            <person name="Sakthikumar S."/>
            <person name="Munro C.A."/>
            <person name="Rheinbay E."/>
            <person name="Grabherr M."/>
            <person name="Forche A."/>
            <person name="Reedy J.L."/>
            <person name="Agrafioti I."/>
            <person name="Arnaud M.B."/>
            <person name="Bates S."/>
            <person name="Brown A.J."/>
            <person name="Brunke S."/>
            <person name="Costanzo M.C."/>
            <person name="Fitzpatrick D.A."/>
            <person name="de Groot P.W."/>
            <person name="Harris D."/>
            <person name="Hoyer L.L."/>
            <person name="Hube B."/>
            <person name="Klis F.M."/>
            <person name="Kodira C."/>
            <person name="Lennard N."/>
            <person name="Logue M.E."/>
            <person name="Martin R."/>
            <person name="Neiman A.M."/>
            <person name="Nikolaou E."/>
            <person name="Quail M.A."/>
            <person name="Quinn J."/>
            <person name="Santos M.C."/>
            <person name="Schmitzberger F.F."/>
            <person name="Sherlock G."/>
            <person name="Shah P."/>
            <person name="Silverstein K.A."/>
            <person name="Skrzypek M.S."/>
            <person name="Soll D."/>
            <person name="Staggs R."/>
            <person name="Stansfield I."/>
            <person name="Stumpf M.P."/>
            <person name="Sudbery P.E."/>
            <person name="Srikantha T."/>
            <person name="Zeng Q."/>
            <person name="Berman J."/>
            <person name="Berriman M."/>
            <person name="Heitman J."/>
            <person name="Gow N.A."/>
            <person name="Lorenz M.C."/>
            <person name="Birren B.W."/>
            <person name="Kellis M."/>
            <person name="Cuomo C.A."/>
        </authorList>
    </citation>
    <scope>NUCLEOTIDE SEQUENCE [LARGE SCALE GENOMIC DNA]</scope>
    <source>
        <strain evidence="7">ATCC 11503 / BCRC 21390 / CBS 2605 / JCM 1781 / NBRC 1676 / NRRL YB-4239</strain>
    </source>
</reference>
<keyword evidence="2" id="KW-0520">NAD</keyword>
<dbReference type="SMART" id="SM00919">
    <property type="entry name" value="Malic_M"/>
    <property type="match status" value="1"/>
</dbReference>
<dbReference type="InterPro" id="IPR012302">
    <property type="entry name" value="Malic_NAD-bd"/>
</dbReference>
<dbReference type="GO" id="GO:0046872">
    <property type="term" value="F:metal ion binding"/>
    <property type="evidence" value="ECO:0007669"/>
    <property type="project" value="UniProtKB-KW"/>
</dbReference>
<dbReference type="GO" id="GO:0051287">
    <property type="term" value="F:NAD binding"/>
    <property type="evidence" value="ECO:0007669"/>
    <property type="project" value="InterPro"/>
</dbReference>
<dbReference type="PANTHER" id="PTHR23406:SF34">
    <property type="entry name" value="NAD-DEPENDENT MALIC ENZYME, MITOCHONDRIAL"/>
    <property type="match status" value="1"/>
</dbReference>
<comment type="cofactor">
    <cofactor evidence="4">
        <name>Mg(2+)</name>
        <dbReference type="ChEBI" id="CHEBI:18420"/>
    </cofactor>
    <cofactor evidence="4">
        <name>Mn(2+)</name>
        <dbReference type="ChEBI" id="CHEBI:29035"/>
    </cofactor>
    <text evidence="4">Divalent metal cations. Prefers magnesium or manganese.</text>
</comment>
<dbReference type="AlphaFoldDB" id="A5E582"/>
<dbReference type="InterPro" id="IPR001891">
    <property type="entry name" value="Malic_OxRdtase"/>
</dbReference>
<dbReference type="GO" id="GO:0004471">
    <property type="term" value="F:malate dehydrogenase (decarboxylating) (NAD+) activity"/>
    <property type="evidence" value="ECO:0007669"/>
    <property type="project" value="TreeGrafter"/>
</dbReference>